<dbReference type="Gene3D" id="3.40.50.720">
    <property type="entry name" value="NAD(P)-binding Rossmann-like Domain"/>
    <property type="match status" value="1"/>
</dbReference>
<keyword evidence="4" id="KW-1185">Reference proteome</keyword>
<dbReference type="Pfam" id="PF13489">
    <property type="entry name" value="Methyltransf_23"/>
    <property type="match status" value="1"/>
</dbReference>
<dbReference type="PANTHER" id="PTHR43861">
    <property type="entry name" value="TRANS-ACONITATE 2-METHYLTRANSFERASE-RELATED"/>
    <property type="match status" value="1"/>
</dbReference>
<organism evidence="3 4">
    <name type="scientific">Pikeienuella piscinae</name>
    <dbReference type="NCBI Taxonomy" id="2748098"/>
    <lineage>
        <taxon>Bacteria</taxon>
        <taxon>Pseudomonadati</taxon>
        <taxon>Pseudomonadota</taxon>
        <taxon>Alphaproteobacteria</taxon>
        <taxon>Rhodobacterales</taxon>
        <taxon>Paracoccaceae</taxon>
        <taxon>Pikeienuella</taxon>
    </lineage>
</organism>
<dbReference type="Pfam" id="PF08484">
    <property type="entry name" value="Methyltransf_14"/>
    <property type="match status" value="1"/>
</dbReference>
<evidence type="ECO:0000313" key="3">
    <source>
        <dbReference type="EMBL" id="QIE56180.1"/>
    </source>
</evidence>
<reference evidence="3 4" key="1">
    <citation type="submission" date="2020-02" db="EMBL/GenBank/DDBJ databases">
        <title>complete genome sequence of Rhodobacteraceae bacterium.</title>
        <authorList>
            <person name="Park J."/>
            <person name="Kim Y.-S."/>
            <person name="Kim K.-H."/>
        </authorList>
    </citation>
    <scope>NUCLEOTIDE SEQUENCE [LARGE SCALE GENOMIC DNA]</scope>
    <source>
        <strain evidence="3 4">RR4-56</strain>
    </source>
</reference>
<proteinExistence type="predicted"/>
<dbReference type="Gene3D" id="3.40.50.150">
    <property type="entry name" value="Vaccinia Virus protein VP39"/>
    <property type="match status" value="1"/>
</dbReference>
<dbReference type="EMBL" id="CP049056">
    <property type="protein sequence ID" value="QIE56180.1"/>
    <property type="molecule type" value="Genomic_DNA"/>
</dbReference>
<protein>
    <submittedName>
        <fullName evidence="3">Methyltransferase domain-containing protein</fullName>
    </submittedName>
</protein>
<keyword evidence="3" id="KW-0489">Methyltransferase</keyword>
<dbReference type="PANTHER" id="PTHR43861:SF3">
    <property type="entry name" value="PUTATIVE (AFU_ORTHOLOGUE AFUA_2G14390)-RELATED"/>
    <property type="match status" value="1"/>
</dbReference>
<dbReference type="Proteomes" id="UP000503336">
    <property type="component" value="Chromosome"/>
</dbReference>
<dbReference type="AlphaFoldDB" id="A0A7L5BV29"/>
<evidence type="ECO:0000259" key="2">
    <source>
        <dbReference type="Pfam" id="PF08484"/>
    </source>
</evidence>
<dbReference type="SUPFAM" id="SSF53335">
    <property type="entry name" value="S-adenosyl-L-methionine-dependent methyltransferases"/>
    <property type="match status" value="1"/>
</dbReference>
<dbReference type="KEGG" id="hdh:G5B40_12335"/>
<accession>A0A7L5BV29</accession>
<dbReference type="InterPro" id="IPR013691">
    <property type="entry name" value="MeTrfase_14"/>
</dbReference>
<gene>
    <name evidence="3" type="ORF">G5B40_12335</name>
</gene>
<dbReference type="GO" id="GO:0008168">
    <property type="term" value="F:methyltransferase activity"/>
    <property type="evidence" value="ECO:0007669"/>
    <property type="project" value="UniProtKB-KW"/>
</dbReference>
<dbReference type="CDD" id="cd02440">
    <property type="entry name" value="AdoMet_MTases"/>
    <property type="match status" value="1"/>
</dbReference>
<evidence type="ECO:0000256" key="1">
    <source>
        <dbReference type="ARBA" id="ARBA00022679"/>
    </source>
</evidence>
<dbReference type="GO" id="GO:0032259">
    <property type="term" value="P:methylation"/>
    <property type="evidence" value="ECO:0007669"/>
    <property type="project" value="UniProtKB-KW"/>
</dbReference>
<feature type="domain" description="C-methyltransferase" evidence="2">
    <location>
        <begin position="269"/>
        <end position="351"/>
    </location>
</feature>
<name>A0A7L5BV29_9RHOB</name>
<dbReference type="RefSeq" id="WP_165099070.1">
    <property type="nucleotide sequence ID" value="NZ_CP049056.1"/>
</dbReference>
<evidence type="ECO:0000313" key="4">
    <source>
        <dbReference type="Proteomes" id="UP000503336"/>
    </source>
</evidence>
<keyword evidence="1 3" id="KW-0808">Transferase</keyword>
<dbReference type="InterPro" id="IPR029063">
    <property type="entry name" value="SAM-dependent_MTases_sf"/>
</dbReference>
<sequence length="364" mass="39781">MICNQLWPDRESARAAPVGDIDLVRCETCAFIWNRAFEPERVVYATGYENALHHSTTFQAFAKDLSRHLIDSYDLVGKHVIEIGCGDGHMLDLLMQGGVATATGFDPSMEGRESPFAARPGVEIVPEYFDSRQLRRPFDMITCRHVLEHLDTPRSLLETIRDAIGDRDVPVYFEVPNAEWMLESVSIWDVIYEHVGYWSAASIASAFRRAGFKPVSVRSGYAGQFLMVEMRPDGADTPDSVAGSDRIAALADNFRDATIREIADWRARLAGASGKVVIWGAGSKGVTFANALGPDGGALAAMVDLNERKHGLFAPGVALEIVPPEALIELSPDLVLISNALYRAEISEQVRGMGLSPDFAVLAG</sequence>